<dbReference type="GO" id="GO:0043022">
    <property type="term" value="F:ribosome binding"/>
    <property type="evidence" value="ECO:0007669"/>
    <property type="project" value="TreeGrafter"/>
</dbReference>
<sequence length="703" mass="77943">MKPKRKKVPVSIIITSSPTVMSNIQQLFGELERHVKREEHEKALNITDKILAIDAKDKDALHCKAITLIRLERYTDALAILNKPLEGKFVFEKAYCLYRTNQLNDGATLIENRRKELKSQGQVLSWDLRHLEAQMLYRMERYQECIELYYGMLKDTPKSDEGYNDILTNFNACKAAVLYSGETLDDRWKVEDVTMTTYELSFNSACARISTGEYTQALKLLEEAKALCRETLHDYDEEEIEQEMAIIIVQTAYVYQLLGRVDQARELYQSVLKIKALEVTVPAVAANNLVAIQKEEDLFDSAKKIKTATTKSLGVKFFSFQKRAIAMNELLLNLYQSKFVACRDAARNLLKTQPDNDALYLILAATMHKQKKTAKALEELKEYAQARPESVAMQFAIVQLELINGSDYVAAIESLQKFLKALPAAEQHRPGYVALLVWLYDQAGQGEKGVALLSEASAVWAKTSTSSMPLALLRQTAAFKLRSHRYKEAAKDYEELVRADPSDPASIAGLIMAYSEFEPALAEKYGASLPVMASSMALDVEALEKVVPGLKREYVSQENASGAGFGSGRRPTGPGSRPRRSGARRLRKRKPLLPKNYDTAATPDPERWLPKRDRAAARLARGRKTGGGSKKDMGKGPQGLNMEGGGIGGTGSARIAGRELPKPAAAPVVVAPVEEVVDVAAIAKAKSAGNSKNKKKKGKGGKW</sequence>
<protein>
    <recommendedName>
        <fullName evidence="4">Signal recognition particle subunit SRP72</fullName>
    </recommendedName>
</protein>
<keyword evidence="8" id="KW-0687">Ribonucleoprotein</keyword>
<dbReference type="GO" id="GO:0005786">
    <property type="term" value="C:signal recognition particle, endoplasmic reticulum targeting"/>
    <property type="evidence" value="ECO:0007669"/>
    <property type="project" value="UniProtKB-KW"/>
</dbReference>
<evidence type="ECO:0000256" key="6">
    <source>
        <dbReference type="ARBA" id="ARBA00022824"/>
    </source>
</evidence>
<keyword evidence="5" id="KW-0963">Cytoplasm</keyword>
<evidence type="ECO:0000256" key="1">
    <source>
        <dbReference type="ARBA" id="ARBA00004240"/>
    </source>
</evidence>
<dbReference type="GO" id="GO:0008312">
    <property type="term" value="F:7S RNA binding"/>
    <property type="evidence" value="ECO:0007669"/>
    <property type="project" value="InterPro"/>
</dbReference>
<evidence type="ECO:0000313" key="12">
    <source>
        <dbReference type="Proteomes" id="UP000696485"/>
    </source>
</evidence>
<dbReference type="PANTHER" id="PTHR14094:SF9">
    <property type="entry name" value="SIGNAL RECOGNITION PARTICLE SUBUNIT SRP72"/>
    <property type="match status" value="1"/>
</dbReference>
<proteinExistence type="inferred from homology"/>
<dbReference type="Proteomes" id="UP000696485">
    <property type="component" value="Unassembled WGS sequence"/>
</dbReference>
<feature type="compositionally biased region" description="Gly residues" evidence="9">
    <location>
        <begin position="642"/>
        <end position="651"/>
    </location>
</feature>
<dbReference type="GO" id="GO:0006614">
    <property type="term" value="P:SRP-dependent cotranslational protein targeting to membrane"/>
    <property type="evidence" value="ECO:0007669"/>
    <property type="project" value="InterPro"/>
</dbReference>
<comment type="similarity">
    <text evidence="3">Belongs to the SRP72 family.</text>
</comment>
<comment type="subcellular location">
    <subcellularLocation>
        <location evidence="2">Cytoplasm</location>
    </subcellularLocation>
    <subcellularLocation>
        <location evidence="1">Endoplasmic reticulum</location>
    </subcellularLocation>
</comment>
<dbReference type="GO" id="GO:0005783">
    <property type="term" value="C:endoplasmic reticulum"/>
    <property type="evidence" value="ECO:0007669"/>
    <property type="project" value="UniProtKB-SubCell"/>
</dbReference>
<evidence type="ECO:0000259" key="10">
    <source>
        <dbReference type="Pfam" id="PF08492"/>
    </source>
</evidence>
<feature type="compositionally biased region" description="Basic residues" evidence="9">
    <location>
        <begin position="577"/>
        <end position="592"/>
    </location>
</feature>
<keyword evidence="7" id="KW-0733">Signal recognition particle</keyword>
<dbReference type="PIRSF" id="PIRSF038922">
    <property type="entry name" value="SRP72"/>
    <property type="match status" value="1"/>
</dbReference>
<evidence type="ECO:0000313" key="11">
    <source>
        <dbReference type="EMBL" id="KAF9333219.1"/>
    </source>
</evidence>
<dbReference type="InterPro" id="IPR013699">
    <property type="entry name" value="Signal_recog_part_SRP72_RNA-bd"/>
</dbReference>
<name>A0A9P5SPA0_9FUNG</name>
<feature type="compositionally biased region" description="Basic and acidic residues" evidence="9">
    <location>
        <begin position="604"/>
        <end position="616"/>
    </location>
</feature>
<evidence type="ECO:0000256" key="3">
    <source>
        <dbReference type="ARBA" id="ARBA00007676"/>
    </source>
</evidence>
<dbReference type="Pfam" id="PF17004">
    <property type="entry name" value="SRP_TPR_like"/>
    <property type="match status" value="1"/>
</dbReference>
<feature type="region of interest" description="Disordered" evidence="9">
    <location>
        <begin position="558"/>
        <end position="655"/>
    </location>
</feature>
<dbReference type="SUPFAM" id="SSF48452">
    <property type="entry name" value="TPR-like"/>
    <property type="match status" value="2"/>
</dbReference>
<feature type="domain" description="Signal recognition particle SRP72 subunit RNA-binding" evidence="10">
    <location>
        <begin position="584"/>
        <end position="615"/>
    </location>
</feature>
<gene>
    <name evidence="11" type="ORF">BG006_003892</name>
</gene>
<dbReference type="Gene3D" id="1.25.40.10">
    <property type="entry name" value="Tetratricopeptide repeat domain"/>
    <property type="match status" value="3"/>
</dbReference>
<dbReference type="InterPro" id="IPR026270">
    <property type="entry name" value="SRP72"/>
</dbReference>
<dbReference type="InterPro" id="IPR031545">
    <property type="entry name" value="SRP72_TPR-like"/>
</dbReference>
<reference evidence="11" key="1">
    <citation type="journal article" date="2020" name="Fungal Divers.">
        <title>Resolving the Mortierellaceae phylogeny through synthesis of multi-gene phylogenetics and phylogenomics.</title>
        <authorList>
            <person name="Vandepol N."/>
            <person name="Liber J."/>
            <person name="Desiro A."/>
            <person name="Na H."/>
            <person name="Kennedy M."/>
            <person name="Barry K."/>
            <person name="Grigoriev I.V."/>
            <person name="Miller A.N."/>
            <person name="O'Donnell K."/>
            <person name="Stajich J.E."/>
            <person name="Bonito G."/>
        </authorList>
    </citation>
    <scope>NUCLEOTIDE SEQUENCE</scope>
    <source>
        <strain evidence="11">NVP1</strain>
    </source>
</reference>
<comment type="caution">
    <text evidence="11">The sequence shown here is derived from an EMBL/GenBank/DDBJ whole genome shotgun (WGS) entry which is preliminary data.</text>
</comment>
<feature type="region of interest" description="Disordered" evidence="9">
    <location>
        <begin position="683"/>
        <end position="703"/>
    </location>
</feature>
<evidence type="ECO:0000256" key="7">
    <source>
        <dbReference type="ARBA" id="ARBA00023135"/>
    </source>
</evidence>
<dbReference type="InterPro" id="IPR011990">
    <property type="entry name" value="TPR-like_helical_dom_sf"/>
</dbReference>
<feature type="compositionally biased region" description="Basic residues" evidence="9">
    <location>
        <begin position="692"/>
        <end position="703"/>
    </location>
</feature>
<evidence type="ECO:0000256" key="8">
    <source>
        <dbReference type="ARBA" id="ARBA00023274"/>
    </source>
</evidence>
<dbReference type="Pfam" id="PF08492">
    <property type="entry name" value="SRP72"/>
    <property type="match status" value="1"/>
</dbReference>
<dbReference type="PANTHER" id="PTHR14094">
    <property type="entry name" value="SIGNAL RECOGNITION PARTICLE 72"/>
    <property type="match status" value="1"/>
</dbReference>
<dbReference type="AlphaFoldDB" id="A0A9P5SPA0"/>
<keyword evidence="12" id="KW-1185">Reference proteome</keyword>
<accession>A0A9P5SPA0</accession>
<evidence type="ECO:0000256" key="5">
    <source>
        <dbReference type="ARBA" id="ARBA00022490"/>
    </source>
</evidence>
<keyword evidence="6" id="KW-0256">Endoplasmic reticulum</keyword>
<organism evidence="11 12">
    <name type="scientific">Podila minutissima</name>
    <dbReference type="NCBI Taxonomy" id="64525"/>
    <lineage>
        <taxon>Eukaryota</taxon>
        <taxon>Fungi</taxon>
        <taxon>Fungi incertae sedis</taxon>
        <taxon>Mucoromycota</taxon>
        <taxon>Mortierellomycotina</taxon>
        <taxon>Mortierellomycetes</taxon>
        <taxon>Mortierellales</taxon>
        <taxon>Mortierellaceae</taxon>
        <taxon>Podila</taxon>
    </lineage>
</organism>
<evidence type="ECO:0000256" key="9">
    <source>
        <dbReference type="SAM" id="MobiDB-lite"/>
    </source>
</evidence>
<dbReference type="EMBL" id="JAAAUY010000215">
    <property type="protein sequence ID" value="KAF9333219.1"/>
    <property type="molecule type" value="Genomic_DNA"/>
</dbReference>
<evidence type="ECO:0000256" key="2">
    <source>
        <dbReference type="ARBA" id="ARBA00004496"/>
    </source>
</evidence>
<evidence type="ECO:0000256" key="4">
    <source>
        <dbReference type="ARBA" id="ARBA00018350"/>
    </source>
</evidence>